<evidence type="ECO:0000313" key="14">
    <source>
        <dbReference type="Proteomes" id="UP000037460"/>
    </source>
</evidence>
<dbReference type="GO" id="GO:0003723">
    <property type="term" value="F:RNA binding"/>
    <property type="evidence" value="ECO:0007669"/>
    <property type="project" value="InterPro"/>
</dbReference>
<dbReference type="NCBIfam" id="TIGR00071">
    <property type="entry name" value="hisT_truA"/>
    <property type="match status" value="1"/>
</dbReference>
<name>A0A0M0JMT1_9EUKA</name>
<feature type="binding site" evidence="10">
    <location>
        <position position="141"/>
    </location>
    <ligand>
        <name>substrate</name>
    </ligand>
</feature>
<comment type="catalytic activity">
    <reaction evidence="1">
        <text>a uridine in mRNA = a pseudouridine in mRNA</text>
        <dbReference type="Rhea" id="RHEA:56644"/>
        <dbReference type="Rhea" id="RHEA-COMP:14658"/>
        <dbReference type="Rhea" id="RHEA-COMP:14659"/>
        <dbReference type="ChEBI" id="CHEBI:65314"/>
        <dbReference type="ChEBI" id="CHEBI:65315"/>
    </reaction>
</comment>
<dbReference type="InterPro" id="IPR020095">
    <property type="entry name" value="PsdUridine_synth_TruA_C"/>
</dbReference>
<comment type="subcellular location">
    <subcellularLocation>
        <location evidence="2">Nucleus</location>
    </subcellularLocation>
</comment>
<evidence type="ECO:0000256" key="3">
    <source>
        <dbReference type="ARBA" id="ARBA00009375"/>
    </source>
</evidence>
<dbReference type="PANTHER" id="PTHR11142:SF4">
    <property type="entry name" value="PSEUDOURIDYLATE SYNTHASE 1 HOMOLOG"/>
    <property type="match status" value="1"/>
</dbReference>
<dbReference type="CDD" id="cd02568">
    <property type="entry name" value="PseudoU_synth_PUS1_PUS2"/>
    <property type="match status" value="1"/>
</dbReference>
<evidence type="ECO:0000313" key="13">
    <source>
        <dbReference type="EMBL" id="KOO27805.1"/>
    </source>
</evidence>
<feature type="region of interest" description="Disordered" evidence="11">
    <location>
        <begin position="434"/>
        <end position="459"/>
    </location>
</feature>
<dbReference type="InterPro" id="IPR041708">
    <property type="entry name" value="PUS1/PUS2-like"/>
</dbReference>
<dbReference type="GO" id="GO:0004812">
    <property type="term" value="F:aminoacyl-tRNA ligase activity"/>
    <property type="evidence" value="ECO:0007669"/>
    <property type="project" value="InterPro"/>
</dbReference>
<evidence type="ECO:0000259" key="12">
    <source>
        <dbReference type="Pfam" id="PF01416"/>
    </source>
</evidence>
<comment type="catalytic activity">
    <reaction evidence="8">
        <text>a uridine in tRNA = a pseudouridine in tRNA</text>
        <dbReference type="Rhea" id="RHEA:54572"/>
        <dbReference type="Rhea" id="RHEA-COMP:13339"/>
        <dbReference type="Rhea" id="RHEA-COMP:13934"/>
        <dbReference type="ChEBI" id="CHEBI:65314"/>
        <dbReference type="ChEBI" id="CHEBI:65315"/>
    </reaction>
</comment>
<organism evidence="13 14">
    <name type="scientific">Chrysochromulina tobinii</name>
    <dbReference type="NCBI Taxonomy" id="1460289"/>
    <lineage>
        <taxon>Eukaryota</taxon>
        <taxon>Haptista</taxon>
        <taxon>Haptophyta</taxon>
        <taxon>Prymnesiophyceae</taxon>
        <taxon>Prymnesiales</taxon>
        <taxon>Chrysochromulinaceae</taxon>
        <taxon>Chrysochromulina</taxon>
    </lineage>
</organism>
<dbReference type="GO" id="GO:0006418">
    <property type="term" value="P:tRNA aminoacylation for protein translation"/>
    <property type="evidence" value="ECO:0007669"/>
    <property type="project" value="InterPro"/>
</dbReference>
<dbReference type="InterPro" id="IPR020097">
    <property type="entry name" value="PsdUridine_synth_TruA_a/b_dom"/>
</dbReference>
<evidence type="ECO:0000256" key="7">
    <source>
        <dbReference type="ARBA" id="ARBA00023242"/>
    </source>
</evidence>
<evidence type="ECO:0000256" key="11">
    <source>
        <dbReference type="SAM" id="MobiDB-lite"/>
    </source>
</evidence>
<keyword evidence="6" id="KW-0413">Isomerase</keyword>
<feature type="active site" description="Nucleophile" evidence="9">
    <location>
        <position position="84"/>
    </location>
</feature>
<dbReference type="Proteomes" id="UP000037460">
    <property type="component" value="Unassembled WGS sequence"/>
</dbReference>
<dbReference type="InterPro" id="IPR009080">
    <property type="entry name" value="tRNAsynth_Ia_anticodon-bd"/>
</dbReference>
<protein>
    <submittedName>
        <fullName evidence="13">tRNA pseudouridine synthase</fullName>
    </submittedName>
</protein>
<evidence type="ECO:0000256" key="2">
    <source>
        <dbReference type="ARBA" id="ARBA00004123"/>
    </source>
</evidence>
<dbReference type="GO" id="GO:0031119">
    <property type="term" value="P:tRNA pseudouridine synthesis"/>
    <property type="evidence" value="ECO:0007669"/>
    <property type="project" value="InterPro"/>
</dbReference>
<comment type="similarity">
    <text evidence="3">Belongs to the tRNA pseudouridine synthase TruA family.</text>
</comment>
<evidence type="ECO:0000256" key="4">
    <source>
        <dbReference type="ARBA" id="ARBA00022664"/>
    </source>
</evidence>
<keyword evidence="5" id="KW-0819">tRNA processing</keyword>
<keyword evidence="7" id="KW-0539">Nucleus</keyword>
<evidence type="ECO:0000256" key="8">
    <source>
        <dbReference type="ARBA" id="ARBA00036943"/>
    </source>
</evidence>
<dbReference type="InterPro" id="IPR020103">
    <property type="entry name" value="PsdUridine_synth_cat_dom_sf"/>
</dbReference>
<dbReference type="FunFam" id="3.30.70.580:FF:000002">
    <property type="entry name" value="tRNA pseudouridine synthase"/>
    <property type="match status" value="1"/>
</dbReference>
<feature type="domain" description="Pseudouridine synthase I TruA alpha/beta" evidence="12">
    <location>
        <begin position="198"/>
        <end position="304"/>
    </location>
</feature>
<keyword evidence="4" id="KW-0507">mRNA processing</keyword>
<dbReference type="GO" id="GO:0009982">
    <property type="term" value="F:pseudouridine synthase activity"/>
    <property type="evidence" value="ECO:0007669"/>
    <property type="project" value="InterPro"/>
</dbReference>
<dbReference type="GO" id="GO:1990481">
    <property type="term" value="P:mRNA pseudouridine synthesis"/>
    <property type="evidence" value="ECO:0007669"/>
    <property type="project" value="TreeGrafter"/>
</dbReference>
<dbReference type="InterPro" id="IPR020094">
    <property type="entry name" value="TruA/RsuA/RluB/E/F_N"/>
</dbReference>
<dbReference type="Gene3D" id="3.30.70.660">
    <property type="entry name" value="Pseudouridine synthase I, catalytic domain, C-terminal subdomain"/>
    <property type="match status" value="1"/>
</dbReference>
<dbReference type="GO" id="GO:0005634">
    <property type="term" value="C:nucleus"/>
    <property type="evidence" value="ECO:0007669"/>
    <property type="project" value="UniProtKB-SubCell"/>
</dbReference>
<proteinExistence type="inferred from homology"/>
<dbReference type="OrthoDB" id="10256309at2759"/>
<dbReference type="FunFam" id="3.30.70.660:FF:000002">
    <property type="entry name" value="tRNA pseudouridine synthase"/>
    <property type="match status" value="1"/>
</dbReference>
<accession>A0A0M0JMT1</accession>
<dbReference type="AlphaFoldDB" id="A0A0M0JMT1"/>
<reference evidence="14" key="1">
    <citation type="journal article" date="2015" name="PLoS Genet.">
        <title>Genome Sequence and Transcriptome Analyses of Chrysochromulina tobin: Metabolic Tools for Enhanced Algal Fitness in the Prominent Order Prymnesiales (Haptophyceae).</title>
        <authorList>
            <person name="Hovde B.T."/>
            <person name="Deodato C.R."/>
            <person name="Hunsperger H.M."/>
            <person name="Ryken S.A."/>
            <person name="Yost W."/>
            <person name="Jha R.K."/>
            <person name="Patterson J."/>
            <person name="Monnat R.J. Jr."/>
            <person name="Barlow S.B."/>
            <person name="Starkenburg S.R."/>
            <person name="Cattolico R.A."/>
        </authorList>
    </citation>
    <scope>NUCLEOTIDE SEQUENCE</scope>
    <source>
        <strain evidence="14">CCMP291</strain>
    </source>
</reference>
<evidence type="ECO:0000256" key="6">
    <source>
        <dbReference type="ARBA" id="ARBA00023235"/>
    </source>
</evidence>
<dbReference type="Gene3D" id="3.30.70.580">
    <property type="entry name" value="Pseudouridine synthase I, catalytic domain, N-terminal subdomain"/>
    <property type="match status" value="1"/>
</dbReference>
<feature type="region of interest" description="Disordered" evidence="11">
    <location>
        <begin position="1"/>
        <end position="22"/>
    </location>
</feature>
<comment type="caution">
    <text evidence="13">The sequence shown here is derived from an EMBL/GenBank/DDBJ whole genome shotgun (WGS) entry which is preliminary data.</text>
</comment>
<evidence type="ECO:0000256" key="1">
    <source>
        <dbReference type="ARBA" id="ARBA00001166"/>
    </source>
</evidence>
<dbReference type="EMBL" id="JWZX01002662">
    <property type="protein sequence ID" value="KOO27805.1"/>
    <property type="molecule type" value="Genomic_DNA"/>
</dbReference>
<dbReference type="GO" id="GO:0006397">
    <property type="term" value="P:mRNA processing"/>
    <property type="evidence" value="ECO:0007669"/>
    <property type="project" value="UniProtKB-KW"/>
</dbReference>
<dbReference type="HAMAP" id="MF_00171">
    <property type="entry name" value="TruA"/>
    <property type="match status" value="1"/>
</dbReference>
<evidence type="ECO:0000256" key="10">
    <source>
        <dbReference type="PIRSR" id="PIRSR641708-2"/>
    </source>
</evidence>
<dbReference type="SUPFAM" id="SSF55120">
    <property type="entry name" value="Pseudouridine synthase"/>
    <property type="match status" value="1"/>
</dbReference>
<gene>
    <name evidence="13" type="ORF">Ctob_009535</name>
</gene>
<dbReference type="InterPro" id="IPR001406">
    <property type="entry name" value="PsdUridine_synth_TruA"/>
</dbReference>
<sequence length="459" mass="49929">MDVTASGEKRKREDEDGGPNPLGKRKVVLLVAYNGAKFHGLQKNPDVETVEETLENAIYKAGGIRDDNFGVLQKISWSRAGRTDKGVHALGQIISLKMILAHESMVDAINAQLNRPDVRVLGIERANNNFCAHTSCTSREYEYLLPVSVLRPSGGAEGTSSAAAGADMGSAAESTAAASSATPLLSAADMERLQSLLRSLEGTHSFHNFTDGKMSASDKQAQRYMIRLAPHAPLLLEGVAYVPLFFHGQSFLLHQIRKMVALVCATFRGDVPADALQTALADGRIAPLPMAPSCALILRRAFFDQYERRRKHEAYSDRSSVHFPTLEGAKDAYREEQILPHVARAELGGEFAAFVKALRGYHLKPRSDAEADAPINSADRRPALVERWAAAKRAKDFETADQLRDELRALGVDAATEKLLYTDGSSYVPVESTAEEGAATVAGCEDGNHGTDERERLSE</sequence>
<evidence type="ECO:0000256" key="9">
    <source>
        <dbReference type="PIRSR" id="PIRSR641708-1"/>
    </source>
</evidence>
<dbReference type="Pfam" id="PF01416">
    <property type="entry name" value="PseudoU_synth_1"/>
    <property type="match status" value="1"/>
</dbReference>
<keyword evidence="14" id="KW-1185">Reference proteome</keyword>
<dbReference type="PANTHER" id="PTHR11142">
    <property type="entry name" value="PSEUDOURIDYLATE SYNTHASE"/>
    <property type="match status" value="1"/>
</dbReference>
<dbReference type="SUPFAM" id="SSF47323">
    <property type="entry name" value="Anticodon-binding domain of a subclass of class I aminoacyl-tRNA synthetases"/>
    <property type="match status" value="1"/>
</dbReference>
<feature type="compositionally biased region" description="Basic and acidic residues" evidence="11">
    <location>
        <begin position="446"/>
        <end position="459"/>
    </location>
</feature>
<evidence type="ECO:0000256" key="5">
    <source>
        <dbReference type="ARBA" id="ARBA00022694"/>
    </source>
</evidence>
<dbReference type="GO" id="GO:0005524">
    <property type="term" value="F:ATP binding"/>
    <property type="evidence" value="ECO:0007669"/>
    <property type="project" value="InterPro"/>
</dbReference>